<comment type="caution">
    <text evidence="2">The sequence shown here is derived from an EMBL/GenBank/DDBJ whole genome shotgun (WGS) entry which is preliminary data.</text>
</comment>
<dbReference type="Proteomes" id="UP000076964">
    <property type="component" value="Unassembled WGS sequence"/>
</dbReference>
<dbReference type="AlphaFoldDB" id="A0A177E4I0"/>
<evidence type="ECO:0000313" key="2">
    <source>
        <dbReference type="EMBL" id="OAG26867.1"/>
    </source>
</evidence>
<evidence type="ECO:0000256" key="1">
    <source>
        <dbReference type="SAM" id="Phobius"/>
    </source>
</evidence>
<reference evidence="2 3" key="1">
    <citation type="submission" date="2016-02" db="EMBL/GenBank/DDBJ databases">
        <title>Draft genome sequence of Thermodesulfatator sp. S606.</title>
        <authorList>
            <person name="Lai Q."/>
            <person name="Cao J."/>
            <person name="Dupont S."/>
            <person name="Shao Z."/>
            <person name="Jebbar M."/>
            <person name="Alain K."/>
        </authorList>
    </citation>
    <scope>NUCLEOTIDE SEQUENCE [LARGE SCALE GENOMIC DNA]</scope>
    <source>
        <strain evidence="2 3">S606</strain>
    </source>
</reference>
<organism evidence="2 3">
    <name type="scientific">Thermodesulfatator autotrophicus</name>
    <dbReference type="NCBI Taxonomy" id="1795632"/>
    <lineage>
        <taxon>Bacteria</taxon>
        <taxon>Pseudomonadati</taxon>
        <taxon>Thermodesulfobacteriota</taxon>
        <taxon>Thermodesulfobacteria</taxon>
        <taxon>Thermodesulfobacteriales</taxon>
        <taxon>Thermodesulfatatoraceae</taxon>
        <taxon>Thermodesulfatator</taxon>
    </lineage>
</organism>
<keyword evidence="1" id="KW-0812">Transmembrane</keyword>
<keyword evidence="1" id="KW-0472">Membrane</keyword>
<keyword evidence="3" id="KW-1185">Reference proteome</keyword>
<dbReference type="STRING" id="1795632.TH606_10015"/>
<sequence>MNKRFEQMMTFLWILAGIFTTLVAVVIGFAYWDRRTTIRRAREETLEYLEREGLVRTILEILRELARDDEKIAKLLRERRLL</sequence>
<dbReference type="EMBL" id="LSFI01000056">
    <property type="protein sequence ID" value="OAG26867.1"/>
    <property type="molecule type" value="Genomic_DNA"/>
</dbReference>
<dbReference type="OrthoDB" id="9795653at2"/>
<protein>
    <submittedName>
        <fullName evidence="2">Uncharacterized protein</fullName>
    </submittedName>
</protein>
<gene>
    <name evidence="2" type="ORF">TH606_10015</name>
</gene>
<evidence type="ECO:0000313" key="3">
    <source>
        <dbReference type="Proteomes" id="UP000076964"/>
    </source>
</evidence>
<keyword evidence="1" id="KW-1133">Transmembrane helix</keyword>
<name>A0A177E4I0_9BACT</name>
<feature type="transmembrane region" description="Helical" evidence="1">
    <location>
        <begin position="12"/>
        <end position="32"/>
    </location>
</feature>
<accession>A0A177E4I0</accession>
<proteinExistence type="predicted"/>